<name>A0A9N9PER9_9GLOM</name>
<feature type="non-terminal residue" evidence="1">
    <location>
        <position position="90"/>
    </location>
</feature>
<protein>
    <submittedName>
        <fullName evidence="1">24000_t:CDS:1</fullName>
    </submittedName>
</protein>
<comment type="caution">
    <text evidence="1">The sequence shown here is derived from an EMBL/GenBank/DDBJ whole genome shotgun (WGS) entry which is preliminary data.</text>
</comment>
<evidence type="ECO:0000313" key="1">
    <source>
        <dbReference type="EMBL" id="CAG8814283.1"/>
    </source>
</evidence>
<gene>
    <name evidence="1" type="ORF">CPELLU_LOCUS19005</name>
</gene>
<organism evidence="1 2">
    <name type="scientific">Cetraspora pellucida</name>
    <dbReference type="NCBI Taxonomy" id="1433469"/>
    <lineage>
        <taxon>Eukaryota</taxon>
        <taxon>Fungi</taxon>
        <taxon>Fungi incertae sedis</taxon>
        <taxon>Mucoromycota</taxon>
        <taxon>Glomeromycotina</taxon>
        <taxon>Glomeromycetes</taxon>
        <taxon>Diversisporales</taxon>
        <taxon>Gigasporaceae</taxon>
        <taxon>Cetraspora</taxon>
    </lineage>
</organism>
<sequence length="90" mass="10502">VKLLLVFESLDVASANSKNMPNFPNKEFGDFMKLVIKWNLSDLCASKILHFSKKIKVPIVKYEDEIYYLNYHPIFDAIKELLSNEDILNH</sequence>
<proteinExistence type="predicted"/>
<dbReference type="OrthoDB" id="2347457at2759"/>
<reference evidence="1" key="1">
    <citation type="submission" date="2021-06" db="EMBL/GenBank/DDBJ databases">
        <authorList>
            <person name="Kallberg Y."/>
            <person name="Tangrot J."/>
            <person name="Rosling A."/>
        </authorList>
    </citation>
    <scope>NUCLEOTIDE SEQUENCE</scope>
    <source>
        <strain evidence="1">FL966</strain>
    </source>
</reference>
<keyword evidence="2" id="KW-1185">Reference proteome</keyword>
<accession>A0A9N9PER9</accession>
<dbReference type="AlphaFoldDB" id="A0A9N9PER9"/>
<evidence type="ECO:0000313" key="2">
    <source>
        <dbReference type="Proteomes" id="UP000789759"/>
    </source>
</evidence>
<dbReference type="EMBL" id="CAJVQA010041842">
    <property type="protein sequence ID" value="CAG8814283.1"/>
    <property type="molecule type" value="Genomic_DNA"/>
</dbReference>
<feature type="non-terminal residue" evidence="1">
    <location>
        <position position="1"/>
    </location>
</feature>
<dbReference type="Proteomes" id="UP000789759">
    <property type="component" value="Unassembled WGS sequence"/>
</dbReference>